<feature type="binding site" evidence="4">
    <location>
        <position position="219"/>
    </location>
    <ligand>
        <name>ATP</name>
        <dbReference type="ChEBI" id="CHEBI:30616"/>
    </ligand>
</feature>
<evidence type="ECO:0000313" key="8">
    <source>
        <dbReference type="Proteomes" id="UP000620633"/>
    </source>
</evidence>
<evidence type="ECO:0000256" key="3">
    <source>
        <dbReference type="ARBA" id="ARBA00022840"/>
    </source>
</evidence>
<evidence type="ECO:0000256" key="1">
    <source>
        <dbReference type="ARBA" id="ARBA00022741"/>
    </source>
</evidence>
<dbReference type="NCBIfam" id="NF004679">
    <property type="entry name" value="PRK06019.1-5"/>
    <property type="match status" value="1"/>
</dbReference>
<dbReference type="RefSeq" id="WP_189104101.1">
    <property type="nucleotide sequence ID" value="NZ_BMQO01000031.1"/>
</dbReference>
<dbReference type="Pfam" id="PF22660">
    <property type="entry name" value="RS_preATP-grasp-like"/>
    <property type="match status" value="1"/>
</dbReference>
<dbReference type="Pfam" id="PF17769">
    <property type="entry name" value="PurK_C"/>
    <property type="match status" value="1"/>
</dbReference>
<comment type="function">
    <text evidence="4">Catalyzes the ATP-dependent conversion of 5-aminoimidazole ribonucleotide (AIR) and HCO(3)(-) to N5-carboxyaminoimidazole ribonucleotide (N5-CAIR).</text>
</comment>
<comment type="similarity">
    <text evidence="4 5">Belongs to the PurK/PurT family.</text>
</comment>
<dbReference type="Pfam" id="PF02222">
    <property type="entry name" value="ATP-grasp"/>
    <property type="match status" value="1"/>
</dbReference>
<dbReference type="EMBL" id="BMQO01000031">
    <property type="protein sequence ID" value="GGS41649.1"/>
    <property type="molecule type" value="Genomic_DNA"/>
</dbReference>
<dbReference type="HAMAP" id="MF_01928">
    <property type="entry name" value="PurK"/>
    <property type="match status" value="1"/>
</dbReference>
<organism evidence="7 8">
    <name type="scientific">Deinococcus knuensis</name>
    <dbReference type="NCBI Taxonomy" id="1837380"/>
    <lineage>
        <taxon>Bacteria</taxon>
        <taxon>Thermotogati</taxon>
        <taxon>Deinococcota</taxon>
        <taxon>Deinococci</taxon>
        <taxon>Deinococcales</taxon>
        <taxon>Deinococcaceae</taxon>
        <taxon>Deinococcus</taxon>
    </lineage>
</organism>
<name>A0ABQ2SVG2_9DEIO</name>
<keyword evidence="2 4" id="KW-0658">Purine biosynthesis</keyword>
<dbReference type="PANTHER" id="PTHR11609">
    <property type="entry name" value="PURINE BIOSYNTHESIS PROTEIN 6/7, PUR6/7"/>
    <property type="match status" value="1"/>
</dbReference>
<feature type="binding site" evidence="4">
    <location>
        <position position="196"/>
    </location>
    <ligand>
        <name>ATP</name>
        <dbReference type="ChEBI" id="CHEBI:30616"/>
    </ligand>
</feature>
<feature type="binding site" evidence="4">
    <location>
        <position position="113"/>
    </location>
    <ligand>
        <name>ATP</name>
        <dbReference type="ChEBI" id="CHEBI:30616"/>
    </ligand>
</feature>
<feature type="binding site" evidence="4">
    <location>
        <begin position="188"/>
        <end position="191"/>
    </location>
    <ligand>
        <name>ATP</name>
        <dbReference type="ChEBI" id="CHEBI:30616"/>
    </ligand>
</feature>
<dbReference type="InterPro" id="IPR003135">
    <property type="entry name" value="ATP-grasp_carboxylate-amine"/>
</dbReference>
<dbReference type="PANTHER" id="PTHR11609:SF5">
    <property type="entry name" value="PHOSPHORIBOSYLAMINOIMIDAZOLE CARBOXYLASE"/>
    <property type="match status" value="1"/>
</dbReference>
<evidence type="ECO:0000256" key="5">
    <source>
        <dbReference type="RuleBase" id="RU361200"/>
    </source>
</evidence>
<evidence type="ECO:0000313" key="7">
    <source>
        <dbReference type="EMBL" id="GGS41649.1"/>
    </source>
</evidence>
<evidence type="ECO:0000256" key="4">
    <source>
        <dbReference type="HAMAP-Rule" id="MF_01928"/>
    </source>
</evidence>
<feature type="binding site" evidence="4">
    <location>
        <begin position="158"/>
        <end position="164"/>
    </location>
    <ligand>
        <name>ATP</name>
        <dbReference type="ChEBI" id="CHEBI:30616"/>
    </ligand>
</feature>
<comment type="subunit">
    <text evidence="4 5">Homodimer.</text>
</comment>
<dbReference type="SUPFAM" id="SSF51246">
    <property type="entry name" value="Rudiment single hybrid motif"/>
    <property type="match status" value="1"/>
</dbReference>
<dbReference type="InterPro" id="IPR054350">
    <property type="entry name" value="PurT/PurK_preATP-grasp"/>
</dbReference>
<comment type="function">
    <text evidence="5">Catalyzes the ATP-dependent conversion of 5-aminoimidazole ribonucleotide (AIR) and HCO(3)- to N5-carboxyaminoimidazole ribonucleotide (N5-CAIR).</text>
</comment>
<comment type="catalytic activity">
    <reaction evidence="4 5">
        <text>5-amino-1-(5-phospho-beta-D-ribosyl)imidazole + hydrogencarbonate + ATP = 5-carboxyamino-1-(5-phospho-D-ribosyl)imidazole + ADP + phosphate + 2 H(+)</text>
        <dbReference type="Rhea" id="RHEA:19317"/>
        <dbReference type="ChEBI" id="CHEBI:15378"/>
        <dbReference type="ChEBI" id="CHEBI:17544"/>
        <dbReference type="ChEBI" id="CHEBI:30616"/>
        <dbReference type="ChEBI" id="CHEBI:43474"/>
        <dbReference type="ChEBI" id="CHEBI:58730"/>
        <dbReference type="ChEBI" id="CHEBI:137981"/>
        <dbReference type="ChEBI" id="CHEBI:456216"/>
        <dbReference type="EC" id="6.3.4.18"/>
    </reaction>
</comment>
<dbReference type="Gene3D" id="3.30.1490.20">
    <property type="entry name" value="ATP-grasp fold, A domain"/>
    <property type="match status" value="1"/>
</dbReference>
<dbReference type="Gene3D" id="3.30.470.20">
    <property type="entry name" value="ATP-grasp fold, B domain"/>
    <property type="match status" value="1"/>
</dbReference>
<feature type="domain" description="ATP-grasp" evidence="6">
    <location>
        <begin position="117"/>
        <end position="303"/>
    </location>
</feature>
<accession>A0ABQ2SVG2</accession>
<keyword evidence="3 4" id="KW-0067">ATP-binding</keyword>
<evidence type="ECO:0000259" key="6">
    <source>
        <dbReference type="PROSITE" id="PS50975"/>
    </source>
</evidence>
<dbReference type="Proteomes" id="UP000620633">
    <property type="component" value="Unassembled WGS sequence"/>
</dbReference>
<reference evidence="8" key="1">
    <citation type="journal article" date="2019" name="Int. J. Syst. Evol. Microbiol.">
        <title>The Global Catalogue of Microorganisms (GCM) 10K type strain sequencing project: providing services to taxonomists for standard genome sequencing and annotation.</title>
        <authorList>
            <consortium name="The Broad Institute Genomics Platform"/>
            <consortium name="The Broad Institute Genome Sequencing Center for Infectious Disease"/>
            <person name="Wu L."/>
            <person name="Ma J."/>
        </authorList>
    </citation>
    <scope>NUCLEOTIDE SEQUENCE [LARGE SCALE GENOMIC DNA]</scope>
    <source>
        <strain evidence="8">JCM 31406</strain>
    </source>
</reference>
<dbReference type="EC" id="6.3.4.18" evidence="4 5"/>
<dbReference type="InterPro" id="IPR011054">
    <property type="entry name" value="Rudment_hybrid_motif"/>
</dbReference>
<dbReference type="SUPFAM" id="SSF56059">
    <property type="entry name" value="Glutathione synthetase ATP-binding domain-like"/>
    <property type="match status" value="1"/>
</dbReference>
<dbReference type="Gene3D" id="3.40.50.20">
    <property type="match status" value="1"/>
</dbReference>
<evidence type="ECO:0000256" key="2">
    <source>
        <dbReference type="ARBA" id="ARBA00022755"/>
    </source>
</evidence>
<gene>
    <name evidence="4 5 7" type="primary">purK</name>
    <name evidence="7" type="ORF">GCM10008961_36110</name>
</gene>
<feature type="binding site" evidence="4">
    <location>
        <begin position="273"/>
        <end position="274"/>
    </location>
    <ligand>
        <name>ATP</name>
        <dbReference type="ChEBI" id="CHEBI:30616"/>
    </ligand>
</feature>
<proteinExistence type="inferred from homology"/>
<dbReference type="SUPFAM" id="SSF52440">
    <property type="entry name" value="PreATP-grasp domain"/>
    <property type="match status" value="1"/>
</dbReference>
<protein>
    <recommendedName>
        <fullName evidence="4 5">N5-carboxyaminoimidazole ribonucleotide synthase</fullName>
        <shortName evidence="4 5">N5-CAIR synthase</shortName>
        <ecNumber evidence="4 5">6.3.4.18</ecNumber>
    </recommendedName>
    <alternativeName>
        <fullName evidence="4 5">5-(carboxyamino)imidazole ribonucleotide synthetase</fullName>
    </alternativeName>
</protein>
<dbReference type="InterPro" id="IPR016185">
    <property type="entry name" value="PreATP-grasp_dom_sf"/>
</dbReference>
<keyword evidence="4 5" id="KW-0436">Ligase</keyword>
<sequence length="385" mass="40520">MTTPTSPTSGTTLGRDLTLGILGGGQLAQMLALAAIPLGVRVTVLEPDPQAPARLCARHLHAPYTDPAGLDELAACDAVTLEFENIPVEALAALEGRVPVRPAGSLLARSKHRAREKQALRDAGATTAPFEIIEAEGDLNGALERVGGRGILKTSELGYDGKGQARVNTDAEARAAWAELGRVPCVLEGFVPFEREVSLAVARTPSGQVAFGPLVENVHRGGILRTSVYPAHVPDGAAARARELARAVADAWNLEGLITLEFFVLPGGDLLVNEVAPRVHNSGHLTQDGGGISQFEAQVRAVLGLPLSDWAPLHPTAMLNVVGVDGPDGLPLEPDWAAIDAVSGTRVHLYHKAHRHGRKVGHVNLVAPDAPQLRANLARLEALIP</sequence>
<dbReference type="InterPro" id="IPR013815">
    <property type="entry name" value="ATP_grasp_subdomain_1"/>
</dbReference>
<keyword evidence="1 4" id="KW-0547">Nucleotide-binding</keyword>
<comment type="pathway">
    <text evidence="4 5">Purine metabolism; IMP biosynthesis via de novo pathway; 5-amino-1-(5-phospho-D-ribosyl)imidazole-4-carboxylate from 5-amino-1-(5-phospho-D-ribosyl)imidazole (N5-CAIR route): step 1/2.</text>
</comment>
<dbReference type="NCBIfam" id="TIGR01161">
    <property type="entry name" value="purK"/>
    <property type="match status" value="1"/>
</dbReference>
<dbReference type="InterPro" id="IPR040686">
    <property type="entry name" value="PurK_C"/>
</dbReference>
<dbReference type="InterPro" id="IPR011761">
    <property type="entry name" value="ATP-grasp"/>
</dbReference>
<keyword evidence="8" id="KW-1185">Reference proteome</keyword>
<comment type="caution">
    <text evidence="7">The sequence shown here is derived from an EMBL/GenBank/DDBJ whole genome shotgun (WGS) entry which is preliminary data.</text>
</comment>
<dbReference type="InterPro" id="IPR005875">
    <property type="entry name" value="PurK"/>
</dbReference>
<feature type="binding site" evidence="4">
    <location>
        <position position="153"/>
    </location>
    <ligand>
        <name>ATP</name>
        <dbReference type="ChEBI" id="CHEBI:30616"/>
    </ligand>
</feature>
<dbReference type="PROSITE" id="PS50975">
    <property type="entry name" value="ATP_GRASP"/>
    <property type="match status" value="1"/>
</dbReference>